<dbReference type="InterPro" id="IPR013096">
    <property type="entry name" value="Cupin_2"/>
</dbReference>
<dbReference type="InterPro" id="IPR047142">
    <property type="entry name" value="OryJ/VirC-like"/>
</dbReference>
<dbReference type="Pfam" id="PF07883">
    <property type="entry name" value="Cupin_2"/>
    <property type="match status" value="1"/>
</dbReference>
<organism evidence="2 3">
    <name type="scientific">Tuber aestivum</name>
    <name type="common">summer truffle</name>
    <dbReference type="NCBI Taxonomy" id="59557"/>
    <lineage>
        <taxon>Eukaryota</taxon>
        <taxon>Fungi</taxon>
        <taxon>Dikarya</taxon>
        <taxon>Ascomycota</taxon>
        <taxon>Pezizomycotina</taxon>
        <taxon>Pezizomycetes</taxon>
        <taxon>Pezizales</taxon>
        <taxon>Tuberaceae</taxon>
        <taxon>Tuber</taxon>
    </lineage>
</organism>
<keyword evidence="3" id="KW-1185">Reference proteome</keyword>
<dbReference type="PANTHER" id="PTHR36156">
    <property type="entry name" value="SLR2101 PROTEIN"/>
    <property type="match status" value="1"/>
</dbReference>
<proteinExistence type="predicted"/>
<dbReference type="Proteomes" id="UP001412239">
    <property type="component" value="Unassembled WGS sequence"/>
</dbReference>
<dbReference type="InterPro" id="IPR011051">
    <property type="entry name" value="RmlC_Cupin_sf"/>
</dbReference>
<reference evidence="2" key="1">
    <citation type="submission" date="2015-10" db="EMBL/GenBank/DDBJ databases">
        <authorList>
            <person name="Regsiter A."/>
            <person name="william w."/>
        </authorList>
    </citation>
    <scope>NUCLEOTIDE SEQUENCE</scope>
    <source>
        <strain evidence="2">Montdore</strain>
    </source>
</reference>
<dbReference type="PANTHER" id="PTHR36156:SF2">
    <property type="entry name" value="CUPIN TYPE-2 DOMAIN-CONTAINING PROTEIN"/>
    <property type="match status" value="1"/>
</dbReference>
<evidence type="ECO:0000313" key="2">
    <source>
        <dbReference type="EMBL" id="CUS09803.1"/>
    </source>
</evidence>
<gene>
    <name evidence="2" type="ORF">GSTUAT00006093001</name>
</gene>
<evidence type="ECO:0000259" key="1">
    <source>
        <dbReference type="Pfam" id="PF07883"/>
    </source>
</evidence>
<dbReference type="SUPFAM" id="SSF51182">
    <property type="entry name" value="RmlC-like cupins"/>
    <property type="match status" value="1"/>
</dbReference>
<protein>
    <recommendedName>
        <fullName evidence="1">Cupin type-2 domain-containing protein</fullName>
    </recommendedName>
</protein>
<dbReference type="CDD" id="cd02231">
    <property type="entry name" value="cupin_BLL6423-like"/>
    <property type="match status" value="1"/>
</dbReference>
<name>A0A292PTK1_9PEZI</name>
<feature type="domain" description="Cupin type-2" evidence="1">
    <location>
        <begin position="97"/>
        <end position="157"/>
    </location>
</feature>
<evidence type="ECO:0000313" key="3">
    <source>
        <dbReference type="Proteomes" id="UP001412239"/>
    </source>
</evidence>
<dbReference type="InterPro" id="IPR014710">
    <property type="entry name" value="RmlC-like_jellyroll"/>
</dbReference>
<dbReference type="Gene3D" id="2.60.120.10">
    <property type="entry name" value="Jelly Rolls"/>
    <property type="match status" value="1"/>
</dbReference>
<sequence>MTPPNVTPIEGQLSTGLPETFSHITTHDPITKQAVFHSSRPASWRVYDGNQMAFNVVYTTSAFPVDLGNDADIKAHDKIMEEHKLGLVNHGGTVLRMVDFAPGYECIMHRTESLDYGIVLEGKLEAMLDSGEKRVISRGDVVVQRGTLHAWKNASETEWARMIYVLQGCKEVVVGGEALGEDLGKGVEGLPSSR</sequence>
<dbReference type="AlphaFoldDB" id="A0A292PTK1"/>
<dbReference type="EMBL" id="LN891069">
    <property type="protein sequence ID" value="CUS09803.1"/>
    <property type="molecule type" value="Genomic_DNA"/>
</dbReference>
<accession>A0A292PTK1</accession>